<proteinExistence type="predicted"/>
<organism evidence="1 2">
    <name type="scientific">Alicyclobacillus dauci</name>
    <dbReference type="NCBI Taxonomy" id="1475485"/>
    <lineage>
        <taxon>Bacteria</taxon>
        <taxon>Bacillati</taxon>
        <taxon>Bacillota</taxon>
        <taxon>Bacilli</taxon>
        <taxon>Bacillales</taxon>
        <taxon>Alicyclobacillaceae</taxon>
        <taxon>Alicyclobacillus</taxon>
    </lineage>
</organism>
<keyword evidence="2" id="KW-1185">Reference proteome</keyword>
<reference evidence="1" key="1">
    <citation type="submission" date="2022-08" db="EMBL/GenBank/DDBJ databases">
        <title>Alicyclobacillus dauci DSM2870, complete genome.</title>
        <authorList>
            <person name="Wang Q."/>
            <person name="Cai R."/>
            <person name="Wang Z."/>
        </authorList>
    </citation>
    <scope>NUCLEOTIDE SEQUENCE</scope>
    <source>
        <strain evidence="1">DSM 28700</strain>
    </source>
</reference>
<dbReference type="RefSeq" id="WP_268045405.1">
    <property type="nucleotide sequence ID" value="NZ_CP104064.1"/>
</dbReference>
<name>A0ABY6Z6J6_9BACL</name>
<dbReference type="EMBL" id="CP104064">
    <property type="protein sequence ID" value="WAH37874.1"/>
    <property type="molecule type" value="Genomic_DNA"/>
</dbReference>
<dbReference type="Proteomes" id="UP001164803">
    <property type="component" value="Chromosome"/>
</dbReference>
<gene>
    <name evidence="1" type="ORF">NZD86_05060</name>
</gene>
<evidence type="ECO:0000313" key="1">
    <source>
        <dbReference type="EMBL" id="WAH37874.1"/>
    </source>
</evidence>
<protein>
    <submittedName>
        <fullName evidence="1">Uncharacterized protein</fullName>
    </submittedName>
</protein>
<accession>A0ABY6Z6J6</accession>
<sequence length="111" mass="12732">MSNNQMALARLLQPENGPTVLDHACYSQWLHAKDGELDGLHASLQVIRTLVHASDGKYLPLRMKNRGDVRLHIVLALTEAQLCIRLHRHLAATTWHTYARSLMPEIPRFWM</sequence>
<evidence type="ECO:0000313" key="2">
    <source>
        <dbReference type="Proteomes" id="UP001164803"/>
    </source>
</evidence>